<evidence type="ECO:0000259" key="2">
    <source>
        <dbReference type="Pfam" id="PF02517"/>
    </source>
</evidence>
<accession>A0AAE3G7H7</accession>
<evidence type="ECO:0000256" key="1">
    <source>
        <dbReference type="SAM" id="Phobius"/>
    </source>
</evidence>
<protein>
    <submittedName>
        <fullName evidence="3">Membrane protease YdiL (CAAX protease family)</fullName>
    </submittedName>
</protein>
<dbReference type="Proteomes" id="UP001205843">
    <property type="component" value="Unassembled WGS sequence"/>
</dbReference>
<organism evidence="3 4">
    <name type="scientific">Natronocella acetinitrilica</name>
    <dbReference type="NCBI Taxonomy" id="414046"/>
    <lineage>
        <taxon>Bacteria</taxon>
        <taxon>Pseudomonadati</taxon>
        <taxon>Pseudomonadota</taxon>
        <taxon>Gammaproteobacteria</taxon>
        <taxon>Chromatiales</taxon>
        <taxon>Ectothiorhodospiraceae</taxon>
        <taxon>Natronocella</taxon>
    </lineage>
</organism>
<gene>
    <name evidence="3" type="ORF">J2T57_004283</name>
</gene>
<dbReference type="GO" id="GO:0004175">
    <property type="term" value="F:endopeptidase activity"/>
    <property type="evidence" value="ECO:0007669"/>
    <property type="project" value="UniProtKB-ARBA"/>
</dbReference>
<evidence type="ECO:0000313" key="4">
    <source>
        <dbReference type="Proteomes" id="UP001205843"/>
    </source>
</evidence>
<dbReference type="AlphaFoldDB" id="A0AAE3G7H7"/>
<evidence type="ECO:0000313" key="3">
    <source>
        <dbReference type="EMBL" id="MCP1677109.1"/>
    </source>
</evidence>
<dbReference type="GO" id="GO:0080120">
    <property type="term" value="P:CAAX-box protein maturation"/>
    <property type="evidence" value="ECO:0007669"/>
    <property type="project" value="UniProtKB-ARBA"/>
</dbReference>
<feature type="transmembrane region" description="Helical" evidence="1">
    <location>
        <begin position="83"/>
        <end position="103"/>
    </location>
</feature>
<name>A0AAE3G7H7_9GAMM</name>
<feature type="domain" description="CAAX prenyl protease 2/Lysostaphin resistance protein A-like" evidence="2">
    <location>
        <begin position="128"/>
        <end position="218"/>
    </location>
</feature>
<keyword evidence="4" id="KW-1185">Reference proteome</keyword>
<sequence>MSSPHGISRPQALMDLLLVLLLTVGAGIIAALFAARGGGASLLPMIVLQGGLILLGMQLLLWRRGQRWRSLGLVNFRLQDVPLGLLALGIVFVVNLLLSGLLLLTSPDVLSGHQQELAGVADWLVGGHSLWTLLAITFFIGFYEEVLARGFILNRCQVLFPGVWAPVILSSVLFGLGHLYQGWFGVVQTAVIGLVFARLMVRWGSLWPLILAHTGLNFASLSVFRLLGAE</sequence>
<keyword evidence="1" id="KW-1133">Transmembrane helix</keyword>
<comment type="caution">
    <text evidence="3">The sequence shown here is derived from an EMBL/GenBank/DDBJ whole genome shotgun (WGS) entry which is preliminary data.</text>
</comment>
<keyword evidence="3" id="KW-0378">Hydrolase</keyword>
<feature type="transmembrane region" description="Helical" evidence="1">
    <location>
        <begin position="12"/>
        <end position="35"/>
    </location>
</feature>
<feature type="transmembrane region" description="Helical" evidence="1">
    <location>
        <begin position="206"/>
        <end position="227"/>
    </location>
</feature>
<feature type="transmembrane region" description="Helical" evidence="1">
    <location>
        <begin position="123"/>
        <end position="146"/>
    </location>
</feature>
<dbReference type="GO" id="GO:0006508">
    <property type="term" value="P:proteolysis"/>
    <property type="evidence" value="ECO:0007669"/>
    <property type="project" value="UniProtKB-KW"/>
</dbReference>
<keyword evidence="1" id="KW-0472">Membrane</keyword>
<dbReference type="InterPro" id="IPR003675">
    <property type="entry name" value="Rce1/LyrA-like_dom"/>
</dbReference>
<dbReference type="EMBL" id="JALJXV010000013">
    <property type="protein sequence ID" value="MCP1677109.1"/>
    <property type="molecule type" value="Genomic_DNA"/>
</dbReference>
<reference evidence="3" key="1">
    <citation type="submission" date="2022-03" db="EMBL/GenBank/DDBJ databases">
        <title>Genomic Encyclopedia of Type Strains, Phase III (KMG-III): the genomes of soil and plant-associated and newly described type strains.</title>
        <authorList>
            <person name="Whitman W."/>
        </authorList>
    </citation>
    <scope>NUCLEOTIDE SEQUENCE</scope>
    <source>
        <strain evidence="3">ANL 6-2</strain>
    </source>
</reference>
<proteinExistence type="predicted"/>
<feature type="transmembrane region" description="Helical" evidence="1">
    <location>
        <begin position="158"/>
        <end position="176"/>
    </location>
</feature>
<dbReference type="Pfam" id="PF02517">
    <property type="entry name" value="Rce1-like"/>
    <property type="match status" value="1"/>
</dbReference>
<feature type="transmembrane region" description="Helical" evidence="1">
    <location>
        <begin position="41"/>
        <end position="62"/>
    </location>
</feature>
<keyword evidence="3" id="KW-0645">Protease</keyword>
<keyword evidence="1" id="KW-0812">Transmembrane</keyword>